<gene>
    <name evidence="5" type="ORF">XNOV1_A017976</name>
</gene>
<dbReference type="Gene3D" id="3.10.20.90">
    <property type="entry name" value="Phosphatidylinositol 3-kinase Catalytic Subunit, Chain A, domain 1"/>
    <property type="match status" value="1"/>
</dbReference>
<feature type="compositionally biased region" description="Low complexity" evidence="3">
    <location>
        <begin position="181"/>
        <end position="196"/>
    </location>
</feature>
<feature type="region of interest" description="Disordered" evidence="3">
    <location>
        <begin position="465"/>
        <end position="489"/>
    </location>
</feature>
<dbReference type="EMBL" id="OY660877">
    <property type="protein sequence ID" value="CAJ1072062.1"/>
    <property type="molecule type" value="Genomic_DNA"/>
</dbReference>
<feature type="compositionally biased region" description="Low complexity" evidence="3">
    <location>
        <begin position="203"/>
        <end position="221"/>
    </location>
</feature>
<dbReference type="Proteomes" id="UP001178508">
    <property type="component" value="Chromosome 14"/>
</dbReference>
<comment type="subcellular location">
    <subcellularLocation>
        <location evidence="1">Nucleus</location>
    </subcellularLocation>
</comment>
<feature type="compositionally biased region" description="Basic and acidic residues" evidence="3">
    <location>
        <begin position="414"/>
        <end position="430"/>
    </location>
</feature>
<evidence type="ECO:0000256" key="2">
    <source>
        <dbReference type="ARBA" id="ARBA00023242"/>
    </source>
</evidence>
<evidence type="ECO:0000256" key="1">
    <source>
        <dbReference type="ARBA" id="ARBA00004123"/>
    </source>
</evidence>
<feature type="region of interest" description="Disordered" evidence="3">
    <location>
        <begin position="413"/>
        <end position="445"/>
    </location>
</feature>
<dbReference type="InterPro" id="IPR039336">
    <property type="entry name" value="Midnolin"/>
</dbReference>
<evidence type="ECO:0000259" key="4">
    <source>
        <dbReference type="PROSITE" id="PS50053"/>
    </source>
</evidence>
<name>A0AAV1GIQ6_XYRNO</name>
<proteinExistence type="predicted"/>
<organism evidence="5 6">
    <name type="scientific">Xyrichtys novacula</name>
    <name type="common">Pearly razorfish</name>
    <name type="synonym">Hemipteronotus novacula</name>
    <dbReference type="NCBI Taxonomy" id="13765"/>
    <lineage>
        <taxon>Eukaryota</taxon>
        <taxon>Metazoa</taxon>
        <taxon>Chordata</taxon>
        <taxon>Craniata</taxon>
        <taxon>Vertebrata</taxon>
        <taxon>Euteleostomi</taxon>
        <taxon>Actinopterygii</taxon>
        <taxon>Neopterygii</taxon>
        <taxon>Teleostei</taxon>
        <taxon>Neoteleostei</taxon>
        <taxon>Acanthomorphata</taxon>
        <taxon>Eupercaria</taxon>
        <taxon>Labriformes</taxon>
        <taxon>Labridae</taxon>
        <taxon>Xyrichtys</taxon>
    </lineage>
</organism>
<evidence type="ECO:0000256" key="3">
    <source>
        <dbReference type="SAM" id="MobiDB-lite"/>
    </source>
</evidence>
<dbReference type="SUPFAM" id="SSF54236">
    <property type="entry name" value="Ubiquitin-like"/>
    <property type="match status" value="1"/>
</dbReference>
<dbReference type="GO" id="GO:0005634">
    <property type="term" value="C:nucleus"/>
    <property type="evidence" value="ECO:0007669"/>
    <property type="project" value="UniProtKB-SubCell"/>
</dbReference>
<evidence type="ECO:0000313" key="6">
    <source>
        <dbReference type="Proteomes" id="UP001178508"/>
    </source>
</evidence>
<sequence>MEQQQRGLFGFTPGRSACCGSIGSPNMHLSITSTTGSPVELSVPRGETVEGLMIHVSHKLRMQTDRIVLLHRDRQLTAGRLLDLGVTDGSKLTLVPVVEAGLCSTAKAERGIMDVLESLTEVQIRDFLSGRSPLTLNLGIGAHMMYVQLQLSAQNVAELQQHHQDFRAGGRKELQAGLPTAAGRSSSVSASAWSPSNIAGTTSPPASKSSAQAPNSSDSASMTQSNSQRSRTSLNSSAFSFHSPTPASANRHCSSLHQSCPPPTLRTCSPVISSPCLPPGCPHPSSPLQAETPVCSPPPNGSMPGPLSPAPATTFNECNTQPSSPAERCKQPGAVIESFVSHSPGIFSGTFSGTLAPCSQSSISHPRGGITIILQILNDLLRAAFHHQGAPPAVHHPHSAASNPPVSPLLATEEQSKAKSKILETKRTENLVETPDEERPALHVPTQENQALHCKLERLQFLMQQRRTRRKSHLSQSCHPYQHHHHHHP</sequence>
<evidence type="ECO:0000313" key="5">
    <source>
        <dbReference type="EMBL" id="CAJ1072062.1"/>
    </source>
</evidence>
<feature type="compositionally biased region" description="Polar residues" evidence="3">
    <location>
        <begin position="222"/>
        <end position="256"/>
    </location>
</feature>
<dbReference type="InterPro" id="IPR000626">
    <property type="entry name" value="Ubiquitin-like_dom"/>
</dbReference>
<dbReference type="PANTHER" id="PTHR23010">
    <property type="entry name" value="MIDNOLIN"/>
    <property type="match status" value="1"/>
</dbReference>
<accession>A0AAV1GIQ6</accession>
<keyword evidence="2" id="KW-0539">Nucleus</keyword>
<dbReference type="PROSITE" id="PS50053">
    <property type="entry name" value="UBIQUITIN_2"/>
    <property type="match status" value="1"/>
</dbReference>
<dbReference type="PANTHER" id="PTHR23010:SF1">
    <property type="entry name" value="MIDNOLIN"/>
    <property type="match status" value="1"/>
</dbReference>
<feature type="domain" description="Ubiquitin-like" evidence="4">
    <location>
        <begin position="27"/>
        <end position="101"/>
    </location>
</feature>
<feature type="region of interest" description="Disordered" evidence="3">
    <location>
        <begin position="178"/>
        <end position="256"/>
    </location>
</feature>
<keyword evidence="6" id="KW-1185">Reference proteome</keyword>
<dbReference type="InterPro" id="IPR029071">
    <property type="entry name" value="Ubiquitin-like_domsf"/>
</dbReference>
<protein>
    <submittedName>
        <fullName evidence="5">Midnolin-like</fullName>
    </submittedName>
</protein>
<dbReference type="AlphaFoldDB" id="A0AAV1GIQ6"/>
<reference evidence="5" key="1">
    <citation type="submission" date="2023-08" db="EMBL/GenBank/DDBJ databases">
        <authorList>
            <person name="Alioto T."/>
            <person name="Alioto T."/>
            <person name="Gomez Garrido J."/>
        </authorList>
    </citation>
    <scope>NUCLEOTIDE SEQUENCE</scope>
</reference>